<sequence length="152" mass="17241">MAEQTRAHRWRPRVLIITAIGFSVVFIGGSVIGWFAFPPEIRAMFQPFQILTLLMILAVILVLLWLLARSWVGAEESGLVVRNPWRRRTLAWSEIRSVVLRPGDPWAVAVLRQEQPDGEPQTLMLFGLQGSEGEVTRRAVAELNQRVRSAQD</sequence>
<dbReference type="InterPro" id="IPR019692">
    <property type="entry name" value="CFP-6_PH"/>
</dbReference>
<feature type="transmembrane region" description="Helical" evidence="1">
    <location>
        <begin position="48"/>
        <end position="68"/>
    </location>
</feature>
<keyword evidence="1" id="KW-1133">Transmembrane helix</keyword>
<evidence type="ECO:0000313" key="4">
    <source>
        <dbReference type="Proteomes" id="UP000886842"/>
    </source>
</evidence>
<gene>
    <name evidence="3" type="ORF">IAA98_00550</name>
</gene>
<protein>
    <submittedName>
        <fullName evidence="3">PH domain-containing protein</fullName>
    </submittedName>
</protein>
<reference evidence="3" key="1">
    <citation type="submission" date="2020-10" db="EMBL/GenBank/DDBJ databases">
        <authorList>
            <person name="Gilroy R."/>
        </authorList>
    </citation>
    <scope>NUCLEOTIDE SEQUENCE</scope>
    <source>
        <strain evidence="3">ChiGjej1B1-24693</strain>
    </source>
</reference>
<keyword evidence="1" id="KW-0472">Membrane</keyword>
<organism evidence="3 4">
    <name type="scientific">Candidatus Avipropionibacterium avicola</name>
    <dbReference type="NCBI Taxonomy" id="2840701"/>
    <lineage>
        <taxon>Bacteria</taxon>
        <taxon>Bacillati</taxon>
        <taxon>Actinomycetota</taxon>
        <taxon>Actinomycetes</taxon>
        <taxon>Propionibacteriales</taxon>
        <taxon>Propionibacteriaceae</taxon>
        <taxon>Propionibacteriaceae incertae sedis</taxon>
        <taxon>Candidatus Avipropionibacterium</taxon>
    </lineage>
</organism>
<proteinExistence type="predicted"/>
<accession>A0A9D1KLS9</accession>
<keyword evidence="1" id="KW-0812">Transmembrane</keyword>
<comment type="caution">
    <text evidence="3">The sequence shown here is derived from an EMBL/GenBank/DDBJ whole genome shotgun (WGS) entry which is preliminary data.</text>
</comment>
<name>A0A9D1KLS9_9ACTN</name>
<dbReference type="Pfam" id="PF10756">
    <property type="entry name" value="bPH_6"/>
    <property type="match status" value="1"/>
</dbReference>
<dbReference type="AlphaFoldDB" id="A0A9D1KLS9"/>
<dbReference type="Proteomes" id="UP000886842">
    <property type="component" value="Unassembled WGS sequence"/>
</dbReference>
<feature type="transmembrane region" description="Helical" evidence="1">
    <location>
        <begin position="14"/>
        <end position="36"/>
    </location>
</feature>
<evidence type="ECO:0000256" key="1">
    <source>
        <dbReference type="SAM" id="Phobius"/>
    </source>
</evidence>
<evidence type="ECO:0000259" key="2">
    <source>
        <dbReference type="Pfam" id="PF10756"/>
    </source>
</evidence>
<reference evidence="3" key="2">
    <citation type="journal article" date="2021" name="PeerJ">
        <title>Extensive microbial diversity within the chicken gut microbiome revealed by metagenomics and culture.</title>
        <authorList>
            <person name="Gilroy R."/>
            <person name="Ravi A."/>
            <person name="Getino M."/>
            <person name="Pursley I."/>
            <person name="Horton D.L."/>
            <person name="Alikhan N.F."/>
            <person name="Baker D."/>
            <person name="Gharbi K."/>
            <person name="Hall N."/>
            <person name="Watson M."/>
            <person name="Adriaenssens E.M."/>
            <person name="Foster-Nyarko E."/>
            <person name="Jarju S."/>
            <person name="Secka A."/>
            <person name="Antonio M."/>
            <person name="Oren A."/>
            <person name="Chaudhuri R.R."/>
            <person name="La Ragione R."/>
            <person name="Hildebrand F."/>
            <person name="Pallen M.J."/>
        </authorList>
    </citation>
    <scope>NUCLEOTIDE SEQUENCE</scope>
    <source>
        <strain evidence="3">ChiGjej1B1-24693</strain>
    </source>
</reference>
<feature type="domain" description="Low molecular weight protein antigen 6 PH" evidence="2">
    <location>
        <begin position="71"/>
        <end position="123"/>
    </location>
</feature>
<evidence type="ECO:0000313" key="3">
    <source>
        <dbReference type="EMBL" id="HIT74057.1"/>
    </source>
</evidence>
<dbReference type="EMBL" id="DVLP01000020">
    <property type="protein sequence ID" value="HIT74057.1"/>
    <property type="molecule type" value="Genomic_DNA"/>
</dbReference>